<evidence type="ECO:0000313" key="4">
    <source>
        <dbReference type="Proteomes" id="UP000239899"/>
    </source>
</evidence>
<protein>
    <submittedName>
        <fullName evidence="3">Transmembrane 18</fullName>
    </submittedName>
</protein>
<organism evidence="3 4">
    <name type="scientific">Chlorella sorokiniana</name>
    <name type="common">Freshwater green alga</name>
    <dbReference type="NCBI Taxonomy" id="3076"/>
    <lineage>
        <taxon>Eukaryota</taxon>
        <taxon>Viridiplantae</taxon>
        <taxon>Chlorophyta</taxon>
        <taxon>core chlorophytes</taxon>
        <taxon>Trebouxiophyceae</taxon>
        <taxon>Chlorellales</taxon>
        <taxon>Chlorellaceae</taxon>
        <taxon>Chlorella clade</taxon>
        <taxon>Chlorella</taxon>
    </lineage>
</organism>
<dbReference type="Pfam" id="PF14770">
    <property type="entry name" value="TMEM18"/>
    <property type="match status" value="1"/>
</dbReference>
<dbReference type="EMBL" id="LHPG02000002">
    <property type="protein sequence ID" value="PRW60822.1"/>
    <property type="molecule type" value="Genomic_DNA"/>
</dbReference>
<keyword evidence="2" id="KW-0472">Membrane</keyword>
<keyword evidence="4" id="KW-1185">Reference proteome</keyword>
<dbReference type="InterPro" id="IPR026721">
    <property type="entry name" value="TMEM18"/>
</dbReference>
<evidence type="ECO:0000256" key="1">
    <source>
        <dbReference type="SAM" id="MobiDB-lite"/>
    </source>
</evidence>
<gene>
    <name evidence="3" type="ORF">C2E21_0819</name>
</gene>
<feature type="transmembrane region" description="Helical" evidence="2">
    <location>
        <begin position="80"/>
        <end position="99"/>
    </location>
</feature>
<feature type="compositionally biased region" description="Gly residues" evidence="1">
    <location>
        <begin position="174"/>
        <end position="187"/>
    </location>
</feature>
<evidence type="ECO:0000256" key="2">
    <source>
        <dbReference type="SAM" id="Phobius"/>
    </source>
</evidence>
<dbReference type="Proteomes" id="UP000239899">
    <property type="component" value="Unassembled WGS sequence"/>
</dbReference>
<keyword evidence="2" id="KW-1133">Transmembrane helix</keyword>
<name>A0A2P6U3C8_CHLSO</name>
<feature type="region of interest" description="Disordered" evidence="1">
    <location>
        <begin position="171"/>
        <end position="200"/>
    </location>
</feature>
<reference evidence="3 4" key="1">
    <citation type="journal article" date="2018" name="Plant J.">
        <title>Genome sequences of Chlorella sorokiniana UTEX 1602 and Micractinium conductrix SAG 241.80: implications to maltose excretion by a green alga.</title>
        <authorList>
            <person name="Arriola M.B."/>
            <person name="Velmurugan N."/>
            <person name="Zhang Y."/>
            <person name="Plunkett M.H."/>
            <person name="Hondzo H."/>
            <person name="Barney B.M."/>
        </authorList>
    </citation>
    <scope>NUCLEOTIDE SEQUENCE [LARGE SCALE GENOMIC DNA]</scope>
    <source>
        <strain evidence="4">UTEX 1602</strain>
    </source>
</reference>
<keyword evidence="2 3" id="KW-0812">Transmembrane</keyword>
<accession>A0A2P6U3C8</accession>
<proteinExistence type="predicted"/>
<comment type="caution">
    <text evidence="3">The sequence shown here is derived from an EMBL/GenBank/DDBJ whole genome shotgun (WGS) entry which is preliminary data.</text>
</comment>
<sequence length="200" mass="22004">MEDLGRQVTDVRDQAVQAIDMLLADLRQKWAELSGGPSMTEGLRRFIAAVDWSERWIQALLAFHLTLLILVVALRRVPGFHFAVFVGIMPIVYCAERINRLAGQHWRAFAKQNYFDPQGIFTSAVLSAPLLLIMFVLLVNYLITTSVLLVRMKRKELEFKARQRRRAEIAAAGAAGGAGGGEGGAAGGRLAAAGEAKKER</sequence>
<evidence type="ECO:0000313" key="3">
    <source>
        <dbReference type="EMBL" id="PRW60822.1"/>
    </source>
</evidence>
<dbReference type="AlphaFoldDB" id="A0A2P6U3C8"/>
<feature type="transmembrane region" description="Helical" evidence="2">
    <location>
        <begin position="56"/>
        <end position="73"/>
    </location>
</feature>
<feature type="transmembrane region" description="Helical" evidence="2">
    <location>
        <begin position="119"/>
        <end position="150"/>
    </location>
</feature>
<dbReference type="OrthoDB" id="411535at2759"/>